<dbReference type="PANTHER" id="PTHR19861">
    <property type="entry name" value="WD40 REPEAT PROTEIN SWD2"/>
    <property type="match status" value="1"/>
</dbReference>
<keyword evidence="3 11" id="KW-0728">SH3 domain</keyword>
<evidence type="ECO:0000256" key="12">
    <source>
        <dbReference type="PROSITE-ProRule" id="PRU00221"/>
    </source>
</evidence>
<dbReference type="Pfam" id="PF00018">
    <property type="entry name" value="SH3_1"/>
    <property type="match status" value="1"/>
</dbReference>
<dbReference type="PROSITE" id="PS50001">
    <property type="entry name" value="SH2"/>
    <property type="match status" value="1"/>
</dbReference>
<evidence type="ECO:0000256" key="1">
    <source>
        <dbReference type="ARBA" id="ARBA00004123"/>
    </source>
</evidence>
<feature type="region of interest" description="Disordered" evidence="13">
    <location>
        <begin position="457"/>
        <end position="513"/>
    </location>
</feature>
<evidence type="ECO:0000256" key="5">
    <source>
        <dbReference type="ARBA" id="ARBA00022574"/>
    </source>
</evidence>
<feature type="repeat" description="WD" evidence="12">
    <location>
        <begin position="103"/>
        <end position="144"/>
    </location>
</feature>
<proteinExistence type="inferred from homology"/>
<feature type="domain" description="SH2" evidence="14">
    <location>
        <begin position="297"/>
        <end position="389"/>
    </location>
</feature>
<dbReference type="EMBL" id="LR900792">
    <property type="protein sequence ID" value="CAD7246924.1"/>
    <property type="molecule type" value="Genomic_DNA"/>
</dbReference>
<dbReference type="Pfam" id="PF00017">
    <property type="entry name" value="SH2"/>
    <property type="match status" value="1"/>
</dbReference>
<dbReference type="Pfam" id="PF00400">
    <property type="entry name" value="WD40"/>
    <property type="match status" value="3"/>
</dbReference>
<dbReference type="PROSITE" id="PS50002">
    <property type="entry name" value="SH3"/>
    <property type="match status" value="2"/>
</dbReference>
<dbReference type="SMART" id="SM00326">
    <property type="entry name" value="SH3"/>
    <property type="match status" value="2"/>
</dbReference>
<keyword evidence="8" id="KW-0804">Transcription</keyword>
<evidence type="ECO:0000256" key="4">
    <source>
        <dbReference type="ARBA" id="ARBA00022472"/>
    </source>
</evidence>
<dbReference type="InterPro" id="IPR019775">
    <property type="entry name" value="WD40_repeat_CS"/>
</dbReference>
<dbReference type="InterPro" id="IPR000980">
    <property type="entry name" value="SH2"/>
</dbReference>
<feature type="repeat" description="WD" evidence="12">
    <location>
        <begin position="256"/>
        <end position="281"/>
    </location>
</feature>
<dbReference type="PROSITE" id="PS50082">
    <property type="entry name" value="WD_REPEATS_2"/>
    <property type="match status" value="3"/>
</dbReference>
<dbReference type="PRINTS" id="PR00452">
    <property type="entry name" value="SH3DOMAIN"/>
</dbReference>
<keyword evidence="10" id="KW-0727">SH2 domain</keyword>
<dbReference type="SMART" id="SM00320">
    <property type="entry name" value="WD40"/>
    <property type="match status" value="5"/>
</dbReference>
<evidence type="ECO:0000256" key="2">
    <source>
        <dbReference type="ARBA" id="ARBA00005616"/>
    </source>
</evidence>
<evidence type="ECO:0000256" key="10">
    <source>
        <dbReference type="PROSITE-ProRule" id="PRU00191"/>
    </source>
</evidence>
<dbReference type="SUPFAM" id="SSF55550">
    <property type="entry name" value="SH2 domain"/>
    <property type="match status" value="1"/>
</dbReference>
<dbReference type="Pfam" id="PF07653">
    <property type="entry name" value="SH3_2"/>
    <property type="match status" value="1"/>
</dbReference>
<dbReference type="GO" id="GO:0048468">
    <property type="term" value="P:cell development"/>
    <property type="evidence" value="ECO:0007669"/>
    <property type="project" value="UniProtKB-ARBA"/>
</dbReference>
<dbReference type="GO" id="GO:0071027">
    <property type="term" value="P:nuclear RNA surveillance"/>
    <property type="evidence" value="ECO:0007669"/>
    <property type="project" value="UniProtKB-ARBA"/>
</dbReference>
<dbReference type="Gene3D" id="2.30.30.40">
    <property type="entry name" value="SH3 Domains"/>
    <property type="match status" value="2"/>
</dbReference>
<organism evidence="16">
    <name type="scientific">Darwinula stevensoni</name>
    <dbReference type="NCBI Taxonomy" id="69355"/>
    <lineage>
        <taxon>Eukaryota</taxon>
        <taxon>Metazoa</taxon>
        <taxon>Ecdysozoa</taxon>
        <taxon>Arthropoda</taxon>
        <taxon>Crustacea</taxon>
        <taxon>Oligostraca</taxon>
        <taxon>Ostracoda</taxon>
        <taxon>Podocopa</taxon>
        <taxon>Podocopida</taxon>
        <taxon>Darwinulocopina</taxon>
        <taxon>Darwinuloidea</taxon>
        <taxon>Darwinulidae</taxon>
        <taxon>Darwinula</taxon>
    </lineage>
</organism>
<feature type="repeat" description="WD" evidence="12">
    <location>
        <begin position="17"/>
        <end position="58"/>
    </location>
</feature>
<feature type="domain" description="SH3" evidence="15">
    <location>
        <begin position="514"/>
        <end position="575"/>
    </location>
</feature>
<name>A0A7R8XAX4_9CRUS</name>
<dbReference type="InterPro" id="IPR036322">
    <property type="entry name" value="WD40_repeat_dom_sf"/>
</dbReference>
<dbReference type="InterPro" id="IPR015943">
    <property type="entry name" value="WD40/YVTN_repeat-like_dom_sf"/>
</dbReference>
<evidence type="ECO:0000256" key="3">
    <source>
        <dbReference type="ARBA" id="ARBA00022443"/>
    </source>
</evidence>
<evidence type="ECO:0000256" key="9">
    <source>
        <dbReference type="ARBA" id="ARBA00023242"/>
    </source>
</evidence>
<dbReference type="OrthoDB" id="27537at2759"/>
<dbReference type="PANTHER" id="PTHR19861:SF0">
    <property type="entry name" value="WD REPEAT-CONTAINING PROTEIN 82"/>
    <property type="match status" value="1"/>
</dbReference>
<sequence length="588" mass="65808">MKLVDDVLRTFKVAKVFRDNTDRVNCIDFSPAGDTLISSSDDDQIVIYDCEKGTQKRPINSKKYGVDLIHYTHAKNTAIHASTKVDDTIRYLSLHDNKYIRYFPGHTKKVVTLCMSPIDDTFLSGSIDKTLRLWDLRSTNCQGVMHLSGRPVAAFDPEGLIFAAGVNSESVKLYDLRSFDKVMSQCPVNIAGPFVTFKMTQEKECDWTGLKFSPDGKTILISTNGSIIRLLDAFQGTPLQEFGGHLNNKGIPLEASFSPDSQFIFSGSTDGRIHVWNAESGFKVCVLNADHTGPVQWYHGPMSRQEANDLLMVERDGGVFLVRDSKTMRGDFVLCVKEDSRVSHYIINRITQDGQYKYRIGDQVFADLPKLLSFYKQHYLDTTPLVRPAMKKLEKVIAKYDFHGRDMEDLPFQKGEVLTVVSKDEEQWWKAKNRVGQIGDIPVNYVEKYQEPPSISDAVVRHTNGPRVSSGSSSSGTRSSGEVPVILEGGNPSPTPLDASASPPQVSTEVTQRRLPALCRVKKPFDPSPYDHEALRLKEGDEVKVTKMNPSGTWEGEFNGRTGKFPFTHVEFIDGTEEELSRLGISDD</sequence>
<evidence type="ECO:0000259" key="14">
    <source>
        <dbReference type="PROSITE" id="PS50001"/>
    </source>
</evidence>
<dbReference type="Gene3D" id="3.30.505.10">
    <property type="entry name" value="SH2 domain"/>
    <property type="match status" value="1"/>
</dbReference>
<evidence type="ECO:0000256" key="7">
    <source>
        <dbReference type="ARBA" id="ARBA00023015"/>
    </source>
</evidence>
<reference evidence="16" key="1">
    <citation type="submission" date="2020-11" db="EMBL/GenBank/DDBJ databases">
        <authorList>
            <person name="Tran Van P."/>
        </authorList>
    </citation>
    <scope>NUCLEOTIDE SEQUENCE</scope>
</reference>
<comment type="subcellular location">
    <subcellularLocation>
        <location evidence="1">Nucleus</location>
    </subcellularLocation>
</comment>
<protein>
    <submittedName>
        <fullName evidence="16">Uncharacterized protein</fullName>
    </submittedName>
</protein>
<evidence type="ECO:0000256" key="8">
    <source>
        <dbReference type="ARBA" id="ARBA00023163"/>
    </source>
</evidence>
<keyword evidence="5 12" id="KW-0853">WD repeat</keyword>
<comment type="similarity">
    <text evidence="2">Belongs to the WD repeat SWD2 family.</text>
</comment>
<dbReference type="GO" id="GO:0003682">
    <property type="term" value="F:chromatin binding"/>
    <property type="evidence" value="ECO:0007669"/>
    <property type="project" value="TreeGrafter"/>
</dbReference>
<gene>
    <name evidence="16" type="ORF">DSTB1V02_LOCUS6766</name>
</gene>
<dbReference type="InterPro" id="IPR036860">
    <property type="entry name" value="SH2_dom_sf"/>
</dbReference>
<dbReference type="SUPFAM" id="SSF50044">
    <property type="entry name" value="SH3-domain"/>
    <property type="match status" value="1"/>
</dbReference>
<dbReference type="InterPro" id="IPR036028">
    <property type="entry name" value="SH3-like_dom_sf"/>
</dbReference>
<evidence type="ECO:0000256" key="6">
    <source>
        <dbReference type="ARBA" id="ARBA00022737"/>
    </source>
</evidence>
<dbReference type="PROSITE" id="PS50294">
    <property type="entry name" value="WD_REPEATS_REGION"/>
    <property type="match status" value="2"/>
</dbReference>
<dbReference type="PRINTS" id="PR00401">
    <property type="entry name" value="SH2DOMAIN"/>
</dbReference>
<accession>A0A7R8XAX4</accession>
<evidence type="ECO:0000313" key="16">
    <source>
        <dbReference type="EMBL" id="CAD7246924.1"/>
    </source>
</evidence>
<dbReference type="FunFam" id="2.130.10.10:FF:000065">
    <property type="entry name" value="WD repeat-containing protein 82"/>
    <property type="match status" value="1"/>
</dbReference>
<dbReference type="InterPro" id="IPR020472">
    <property type="entry name" value="WD40_PAC1"/>
</dbReference>
<dbReference type="InterPro" id="IPR001680">
    <property type="entry name" value="WD40_rpt"/>
</dbReference>
<dbReference type="AlphaFoldDB" id="A0A7R8XAX4"/>
<dbReference type="PROSITE" id="PS00678">
    <property type="entry name" value="WD_REPEATS_1"/>
    <property type="match status" value="1"/>
</dbReference>
<dbReference type="GO" id="GO:0006353">
    <property type="term" value="P:DNA-templated transcription termination"/>
    <property type="evidence" value="ECO:0007669"/>
    <property type="project" value="UniProtKB-KW"/>
</dbReference>
<dbReference type="GO" id="GO:0048188">
    <property type="term" value="C:Set1C/COMPASS complex"/>
    <property type="evidence" value="ECO:0007669"/>
    <property type="project" value="TreeGrafter"/>
</dbReference>
<dbReference type="InterPro" id="IPR001452">
    <property type="entry name" value="SH3_domain"/>
</dbReference>
<keyword evidence="17" id="KW-1185">Reference proteome</keyword>
<dbReference type="InterPro" id="IPR037867">
    <property type="entry name" value="Swd2/WDR82"/>
</dbReference>
<dbReference type="Proteomes" id="UP000677054">
    <property type="component" value="Unassembled WGS sequence"/>
</dbReference>
<evidence type="ECO:0000256" key="11">
    <source>
        <dbReference type="PROSITE-ProRule" id="PRU00192"/>
    </source>
</evidence>
<dbReference type="CDD" id="cd00200">
    <property type="entry name" value="WD40"/>
    <property type="match status" value="1"/>
</dbReference>
<evidence type="ECO:0000259" key="15">
    <source>
        <dbReference type="PROSITE" id="PS50002"/>
    </source>
</evidence>
<evidence type="ECO:0000313" key="17">
    <source>
        <dbReference type="Proteomes" id="UP000677054"/>
    </source>
</evidence>
<feature type="domain" description="SH3" evidence="15">
    <location>
        <begin position="391"/>
        <end position="451"/>
    </location>
</feature>
<dbReference type="SUPFAM" id="SSF50978">
    <property type="entry name" value="WD40 repeat-like"/>
    <property type="match status" value="1"/>
</dbReference>
<keyword evidence="4" id="KW-0806">Transcription termination</keyword>
<keyword evidence="7" id="KW-0805">Transcription regulation</keyword>
<evidence type="ECO:0000256" key="13">
    <source>
        <dbReference type="SAM" id="MobiDB-lite"/>
    </source>
</evidence>
<dbReference type="EMBL" id="CAJPEV010001275">
    <property type="protein sequence ID" value="CAG0891805.1"/>
    <property type="molecule type" value="Genomic_DNA"/>
</dbReference>
<dbReference type="SMART" id="SM00252">
    <property type="entry name" value="SH2"/>
    <property type="match status" value="1"/>
</dbReference>
<keyword evidence="6" id="KW-0677">Repeat</keyword>
<dbReference type="GO" id="GO:0032785">
    <property type="term" value="P:negative regulation of DNA-templated transcription, elongation"/>
    <property type="evidence" value="ECO:0007669"/>
    <property type="project" value="UniProtKB-ARBA"/>
</dbReference>
<dbReference type="Gene3D" id="2.130.10.10">
    <property type="entry name" value="YVTN repeat-like/Quinoprotein amine dehydrogenase"/>
    <property type="match status" value="1"/>
</dbReference>
<feature type="compositionally biased region" description="Low complexity" evidence="13">
    <location>
        <begin position="469"/>
        <end position="481"/>
    </location>
</feature>
<dbReference type="PRINTS" id="PR00320">
    <property type="entry name" value="GPROTEINBRPT"/>
</dbReference>
<keyword evidence="9" id="KW-0539">Nucleus</keyword>